<dbReference type="InterPro" id="IPR045800">
    <property type="entry name" value="HMBD"/>
</dbReference>
<reference evidence="3" key="1">
    <citation type="journal article" date="2014" name="Int. J. Syst. Evol. Microbiol.">
        <title>Complete genome sequence of Corynebacterium casei LMG S-19264T (=DSM 44701T), isolated from a smear-ripened cheese.</title>
        <authorList>
            <consortium name="US DOE Joint Genome Institute (JGI-PGF)"/>
            <person name="Walter F."/>
            <person name="Albersmeier A."/>
            <person name="Kalinowski J."/>
            <person name="Ruckert C."/>
        </authorList>
    </citation>
    <scope>NUCLEOTIDE SEQUENCE</scope>
    <source>
        <strain evidence="3">CGMCC 1.12506</strain>
    </source>
</reference>
<evidence type="ECO:0000313" key="4">
    <source>
        <dbReference type="Proteomes" id="UP000625735"/>
    </source>
</evidence>
<dbReference type="Proteomes" id="UP000625735">
    <property type="component" value="Unassembled WGS sequence"/>
</dbReference>
<gene>
    <name evidence="3" type="ORF">GCM10011343_23420</name>
</gene>
<evidence type="ECO:0000259" key="2">
    <source>
        <dbReference type="Pfam" id="PF19335"/>
    </source>
</evidence>
<protein>
    <recommendedName>
        <fullName evidence="2">Heavy metal binding domain-containing protein</fullName>
    </recommendedName>
</protein>
<evidence type="ECO:0000256" key="1">
    <source>
        <dbReference type="SAM" id="MobiDB-lite"/>
    </source>
</evidence>
<sequence length="66" mass="7067">MACNQKNNDENQGVVLLESDTTSVNSSAETQETKEMAYACPMHPEVNGNSGETCPKCGMDLTAVLE</sequence>
<reference evidence="3" key="2">
    <citation type="submission" date="2020-09" db="EMBL/GenBank/DDBJ databases">
        <authorList>
            <person name="Sun Q."/>
            <person name="Zhou Y."/>
        </authorList>
    </citation>
    <scope>NUCLEOTIDE SEQUENCE</scope>
    <source>
        <strain evidence="3">CGMCC 1.12506</strain>
    </source>
</reference>
<name>A0A916Y6S0_9FLAO</name>
<comment type="caution">
    <text evidence="3">The sequence shown here is derived from an EMBL/GenBank/DDBJ whole genome shotgun (WGS) entry which is preliminary data.</text>
</comment>
<dbReference type="Pfam" id="PF19335">
    <property type="entry name" value="HMBD"/>
    <property type="match status" value="1"/>
</dbReference>
<organism evidence="3 4">
    <name type="scientific">Flavobacterium orientale</name>
    <dbReference type="NCBI Taxonomy" id="1756020"/>
    <lineage>
        <taxon>Bacteria</taxon>
        <taxon>Pseudomonadati</taxon>
        <taxon>Bacteroidota</taxon>
        <taxon>Flavobacteriia</taxon>
        <taxon>Flavobacteriales</taxon>
        <taxon>Flavobacteriaceae</taxon>
        <taxon>Flavobacterium</taxon>
    </lineage>
</organism>
<dbReference type="AlphaFoldDB" id="A0A916Y6S0"/>
<keyword evidence="4" id="KW-1185">Reference proteome</keyword>
<evidence type="ECO:0000313" key="3">
    <source>
        <dbReference type="EMBL" id="GGD32661.1"/>
    </source>
</evidence>
<accession>A0A916Y6S0</accession>
<feature type="compositionally biased region" description="Polar residues" evidence="1">
    <location>
        <begin position="19"/>
        <end position="30"/>
    </location>
</feature>
<feature type="region of interest" description="Disordered" evidence="1">
    <location>
        <begin position="1"/>
        <end position="32"/>
    </location>
</feature>
<proteinExistence type="predicted"/>
<dbReference type="EMBL" id="BMFG01000010">
    <property type="protein sequence ID" value="GGD32661.1"/>
    <property type="molecule type" value="Genomic_DNA"/>
</dbReference>
<dbReference type="GO" id="GO:0046872">
    <property type="term" value="F:metal ion binding"/>
    <property type="evidence" value="ECO:0007669"/>
    <property type="project" value="InterPro"/>
</dbReference>
<feature type="domain" description="Heavy metal binding" evidence="2">
    <location>
        <begin position="38"/>
        <end position="63"/>
    </location>
</feature>